<protein>
    <recommendedName>
        <fullName evidence="5">DUF115 domain-containing protein</fullName>
    </recommendedName>
</protein>
<evidence type="ECO:0008006" key="5">
    <source>
        <dbReference type="Google" id="ProtNLM"/>
    </source>
</evidence>
<dbReference type="RefSeq" id="WP_073373665.1">
    <property type="nucleotide sequence ID" value="NZ_FQXS01000004.1"/>
</dbReference>
<accession>A0A1M5TZB3</accession>
<dbReference type="InterPro" id="IPR045376">
    <property type="entry name" value="Maf_N"/>
</dbReference>
<evidence type="ECO:0000259" key="1">
    <source>
        <dbReference type="Pfam" id="PF01973"/>
    </source>
</evidence>
<keyword evidence="4" id="KW-1185">Reference proteome</keyword>
<organism evidence="3 4">
    <name type="scientific">Desulfofustis glycolicus DSM 9705</name>
    <dbReference type="NCBI Taxonomy" id="1121409"/>
    <lineage>
        <taxon>Bacteria</taxon>
        <taxon>Pseudomonadati</taxon>
        <taxon>Thermodesulfobacteriota</taxon>
        <taxon>Desulfobulbia</taxon>
        <taxon>Desulfobulbales</taxon>
        <taxon>Desulfocapsaceae</taxon>
        <taxon>Desulfofustis</taxon>
    </lineage>
</organism>
<dbReference type="OrthoDB" id="5404763at2"/>
<dbReference type="Pfam" id="PF20157">
    <property type="entry name" value="Maf_flag10_N"/>
    <property type="match status" value="1"/>
</dbReference>
<dbReference type="Pfam" id="PF01973">
    <property type="entry name" value="MptE-like"/>
    <property type="match status" value="1"/>
</dbReference>
<dbReference type="EMBL" id="FQXS01000004">
    <property type="protein sequence ID" value="SHH56165.1"/>
    <property type="molecule type" value="Genomic_DNA"/>
</dbReference>
<name>A0A1M5TZB3_9BACT</name>
<reference evidence="3 4" key="1">
    <citation type="submission" date="2016-11" db="EMBL/GenBank/DDBJ databases">
        <authorList>
            <person name="Jaros S."/>
            <person name="Januszkiewicz K."/>
            <person name="Wedrychowicz H."/>
        </authorList>
    </citation>
    <scope>NUCLEOTIDE SEQUENCE [LARGE SCALE GENOMIC DNA]</scope>
    <source>
        <strain evidence="3 4">DSM 9705</strain>
    </source>
</reference>
<proteinExistence type="predicted"/>
<evidence type="ECO:0000313" key="3">
    <source>
        <dbReference type="EMBL" id="SHH56165.1"/>
    </source>
</evidence>
<dbReference type="STRING" id="1121409.SAMN02745124_00916"/>
<gene>
    <name evidence="3" type="ORF">SAMN02745124_00916</name>
</gene>
<dbReference type="PANTHER" id="PTHR41786">
    <property type="entry name" value="MOTILITY ACCESSORY FACTOR MAF"/>
    <property type="match status" value="1"/>
</dbReference>
<feature type="domain" description="6-hydroxymethylpterin diphosphokinase MptE-like" evidence="1">
    <location>
        <begin position="290"/>
        <end position="429"/>
    </location>
</feature>
<evidence type="ECO:0000313" key="4">
    <source>
        <dbReference type="Proteomes" id="UP000184139"/>
    </source>
</evidence>
<evidence type="ECO:0000259" key="2">
    <source>
        <dbReference type="Pfam" id="PF20157"/>
    </source>
</evidence>
<dbReference type="InterPro" id="IPR002826">
    <property type="entry name" value="MptE-like"/>
</dbReference>
<dbReference type="Proteomes" id="UP000184139">
    <property type="component" value="Unassembled WGS sequence"/>
</dbReference>
<dbReference type="AlphaFoldDB" id="A0A1M5TZB3"/>
<feature type="domain" description="Glycosyltransferase Maf N-terminal" evidence="2">
    <location>
        <begin position="23"/>
        <end position="208"/>
    </location>
</feature>
<sequence>MSMITRLREVDAAGRPAIITGLYDKNRRYFIKNQPAIARFLDSGSCPYHIDLTETFLNIVHTPSGLLGHPETGLDHFAEMLGSGDHQGWIDLVNAERVEPHNSPVHCSLLRDFQDGMNEVFFEQAQLLDTGTVKVKTAGAGVNFSPPVVFVGIFHGLHIDYFLATTEVTRIALIEPEPERFEVSCYFLDYEEIARRFGALPLCIGDQADQVIMRWFHSSDKVTSRLWMRLLPGYVSERIEPIFKQFVLQQRILDGMTTSVDNENRGIAAGWQSVRERRQFLNSKPRLSAGARIAIVASGPSLAQDYEWLRHNRDCLLIFAVHSAVRPLMANGIKPDLQFAVDMHLDENVVQALHLHRDVPLVAYFKASSPLLAAVDLPLLIVERDVANPVHFEQLLVNTHPSTATLALSFACFCHPDELYLLGLDLGFHNIETQAISGGIHDNRPQQQDNLHVVPANFSNHSGEAGVYTTPFFNGVKINVERELREHRQGMHCCNLSDGARIEGTSSARSAEMVLAEYPGKTHDLQTIYSAFQMAEEGKNWHRYHLPGRDLLQLFSSTLGSFLTMEQWDWPQFCVRLDSVLAGAMNVCQQSSPCLRMTIYERLINDLLTSWYRYLLLSSDVATAEKIYHEGLRQFLKILARLEWPIDETETVVSIQ</sequence>
<dbReference type="PANTHER" id="PTHR41786:SF1">
    <property type="entry name" value="6-HYDROXYMETHYLPTERIN DIPHOSPHOKINASE MPTE-LIKE DOMAIN-CONTAINING PROTEIN"/>
    <property type="match status" value="1"/>
</dbReference>